<dbReference type="OrthoDB" id="10661625at2759"/>
<sequence>MRYISAMRKLKTTPIEDDPEDDPPSPQVIYDQFSFKQISYEVNSKGIPTISKDDEAEVILVARDWQADMRRHREMEKAGLDVSLPYGTYLGCGLSKIAFEGRLSASNTHLAILQMHTFGDPSPSAEQCNERDL</sequence>
<accession>A0A067PWG2</accession>
<reference evidence="2" key="1">
    <citation type="journal article" date="2014" name="Proc. Natl. Acad. Sci. U.S.A.">
        <title>Extensive sampling of basidiomycete genomes demonstrates inadequacy of the white-rot/brown-rot paradigm for wood decay fungi.</title>
        <authorList>
            <person name="Riley R."/>
            <person name="Salamov A.A."/>
            <person name="Brown D.W."/>
            <person name="Nagy L.G."/>
            <person name="Floudas D."/>
            <person name="Held B.W."/>
            <person name="Levasseur A."/>
            <person name="Lombard V."/>
            <person name="Morin E."/>
            <person name="Otillar R."/>
            <person name="Lindquist E.A."/>
            <person name="Sun H."/>
            <person name="LaButti K.M."/>
            <person name="Schmutz J."/>
            <person name="Jabbour D."/>
            <person name="Luo H."/>
            <person name="Baker S.E."/>
            <person name="Pisabarro A.G."/>
            <person name="Walton J.D."/>
            <person name="Blanchette R.A."/>
            <person name="Henrissat B."/>
            <person name="Martin F."/>
            <person name="Cullen D."/>
            <person name="Hibbett D.S."/>
            <person name="Grigoriev I.V."/>
        </authorList>
    </citation>
    <scope>NUCLEOTIDE SEQUENCE [LARGE SCALE GENOMIC DNA]</scope>
    <source>
        <strain evidence="2">MUCL 33604</strain>
    </source>
</reference>
<dbReference type="HOGENOM" id="CLU_1907006_0_0_1"/>
<proteinExistence type="predicted"/>
<evidence type="ECO:0000313" key="2">
    <source>
        <dbReference type="Proteomes" id="UP000027265"/>
    </source>
</evidence>
<keyword evidence="2" id="KW-1185">Reference proteome</keyword>
<dbReference type="EMBL" id="KL197718">
    <property type="protein sequence ID" value="KDQ58205.1"/>
    <property type="molecule type" value="Genomic_DNA"/>
</dbReference>
<name>A0A067PWG2_9AGAM</name>
<gene>
    <name evidence="1" type="ORF">JAAARDRAFT_193635</name>
</gene>
<dbReference type="Proteomes" id="UP000027265">
    <property type="component" value="Unassembled WGS sequence"/>
</dbReference>
<protein>
    <submittedName>
        <fullName evidence="1">Uncharacterized protein</fullName>
    </submittedName>
</protein>
<dbReference type="AlphaFoldDB" id="A0A067PWG2"/>
<evidence type="ECO:0000313" key="1">
    <source>
        <dbReference type="EMBL" id="KDQ58205.1"/>
    </source>
</evidence>
<organism evidence="1 2">
    <name type="scientific">Jaapia argillacea MUCL 33604</name>
    <dbReference type="NCBI Taxonomy" id="933084"/>
    <lineage>
        <taxon>Eukaryota</taxon>
        <taxon>Fungi</taxon>
        <taxon>Dikarya</taxon>
        <taxon>Basidiomycota</taxon>
        <taxon>Agaricomycotina</taxon>
        <taxon>Agaricomycetes</taxon>
        <taxon>Agaricomycetidae</taxon>
        <taxon>Jaapiales</taxon>
        <taxon>Jaapiaceae</taxon>
        <taxon>Jaapia</taxon>
    </lineage>
</organism>
<dbReference type="InParanoid" id="A0A067PWG2"/>